<dbReference type="OMA" id="RQLGWHA"/>
<proteinExistence type="predicted"/>
<organism evidence="1 2">
    <name type="scientific">Mycolicibacterium thermoresistibile</name>
    <name type="common">Mycobacterium thermoresistibile</name>
    <dbReference type="NCBI Taxonomy" id="1797"/>
    <lineage>
        <taxon>Bacteria</taxon>
        <taxon>Bacillati</taxon>
        <taxon>Actinomycetota</taxon>
        <taxon>Actinomycetes</taxon>
        <taxon>Mycobacteriales</taxon>
        <taxon>Mycobacteriaceae</taxon>
        <taxon>Mycolicibacterium</taxon>
    </lineage>
</organism>
<protein>
    <recommendedName>
        <fullName evidence="3">ATP-dependent transcriptional regulator</fullName>
    </recommendedName>
</protein>
<dbReference type="OrthoDB" id="4377297at2"/>
<evidence type="ECO:0008006" key="3">
    <source>
        <dbReference type="Google" id="ProtNLM"/>
    </source>
</evidence>
<dbReference type="STRING" id="1797.RMCT_0576"/>
<reference evidence="1 2" key="1">
    <citation type="journal article" date="2016" name="Genome Announc.">
        <title>Draft Genome Sequences of Five Rapidly Growing Mycobacterium Species, M. thermoresistibile, M. fortuitum subsp. acetamidolyticum, M. canariasense, M. brisbanense, and M. novocastrense.</title>
        <authorList>
            <person name="Katahira K."/>
            <person name="Ogura Y."/>
            <person name="Gotoh Y."/>
            <person name="Hayashi T."/>
        </authorList>
    </citation>
    <scope>NUCLEOTIDE SEQUENCE [LARGE SCALE GENOMIC DNA]</scope>
    <source>
        <strain evidence="1 2">JCM6362</strain>
    </source>
</reference>
<name>A0A100XBL6_MYCTH</name>
<dbReference type="EMBL" id="BCTB01000003">
    <property type="protein sequence ID" value="GAT13605.1"/>
    <property type="molecule type" value="Genomic_DNA"/>
</dbReference>
<gene>
    <name evidence="1" type="ORF">RMCT_0576</name>
</gene>
<dbReference type="AlphaFoldDB" id="A0A100XBL6"/>
<dbReference type="Proteomes" id="UP000069654">
    <property type="component" value="Unassembled WGS sequence"/>
</dbReference>
<evidence type="ECO:0000313" key="1">
    <source>
        <dbReference type="EMBL" id="GAT13605.1"/>
    </source>
</evidence>
<sequence length="281" mass="28938">MASRTCGTSGTAGEVLTSAAFGEDPGRWPLPPAATPHELWLRAVAAGGQGRYGTALADLDTLRRGCAGGAHHSLAHSTHASFLRQLGGHAHARGWDGRAWAAAGNHPDAAADALVGLAADALGLGRFSLARRLLDRSAVPAAQGSQRLRVRQAWVTAELAMARGDAGTAVTHAEQAVDLAAALGSARHRVKSAVVLAAALCAGGELDRSRRIADAALGDTERYGLVPLRWAVCCLLADIGSAALSPERVAAVRAEAADTVRRRGGVWTARDPGPTDPTDKV</sequence>
<dbReference type="RefSeq" id="WP_003928066.1">
    <property type="nucleotide sequence ID" value="NZ_BCTB01000003.1"/>
</dbReference>
<accession>A0A100XBL6</accession>
<comment type="caution">
    <text evidence="1">The sequence shown here is derived from an EMBL/GenBank/DDBJ whole genome shotgun (WGS) entry which is preliminary data.</text>
</comment>
<evidence type="ECO:0000313" key="2">
    <source>
        <dbReference type="Proteomes" id="UP000069654"/>
    </source>
</evidence>
<reference evidence="2" key="2">
    <citation type="submission" date="2016-02" db="EMBL/GenBank/DDBJ databases">
        <title>Draft genome sequence of five rapidly growing Mycobacterium species.</title>
        <authorList>
            <person name="Katahira K."/>
            <person name="Gotou Y."/>
            <person name="Iida K."/>
            <person name="Ogura Y."/>
            <person name="Hayashi T."/>
        </authorList>
    </citation>
    <scope>NUCLEOTIDE SEQUENCE [LARGE SCALE GENOMIC DNA]</scope>
    <source>
        <strain evidence="2">JCM6362</strain>
    </source>
</reference>